<dbReference type="EMBL" id="JACEEZ010021917">
    <property type="protein sequence ID" value="KAG0712965.1"/>
    <property type="molecule type" value="Genomic_DNA"/>
</dbReference>
<dbReference type="SUPFAM" id="SSF55920">
    <property type="entry name" value="Creatinase/aminopeptidase"/>
    <property type="match status" value="1"/>
</dbReference>
<evidence type="ECO:0000313" key="8">
    <source>
        <dbReference type="Proteomes" id="UP000770661"/>
    </source>
</evidence>
<keyword evidence="8" id="KW-1185">Reference proteome</keyword>
<keyword evidence="3" id="KW-0479">Metal-binding</keyword>
<dbReference type="Pfam" id="PF00557">
    <property type="entry name" value="Peptidase_M24"/>
    <property type="match status" value="1"/>
</dbReference>
<sequence length="184" mass="20081">MVLMDAGAEFHGYSGDVTRTWPVSGEFSPAQRDLYEAVMEVQEVVVRAVATQRPTLDQLFGLMCTSLGRVLQELCILPLSYSGGQLSRAAYQYCPHHVSHYLGMDVHDTAHVPRSQPLAPGTVITVEPGIYIRGDNRGAPTRYLGLGVRLEDDVLITEEGAEVLTQGCPKHPDEVEAVVGADFK</sequence>
<organism evidence="7 8">
    <name type="scientific">Chionoecetes opilio</name>
    <name type="common">Atlantic snow crab</name>
    <name type="synonym">Cancer opilio</name>
    <dbReference type="NCBI Taxonomy" id="41210"/>
    <lineage>
        <taxon>Eukaryota</taxon>
        <taxon>Metazoa</taxon>
        <taxon>Ecdysozoa</taxon>
        <taxon>Arthropoda</taxon>
        <taxon>Crustacea</taxon>
        <taxon>Multicrustacea</taxon>
        <taxon>Malacostraca</taxon>
        <taxon>Eumalacostraca</taxon>
        <taxon>Eucarida</taxon>
        <taxon>Decapoda</taxon>
        <taxon>Pleocyemata</taxon>
        <taxon>Brachyura</taxon>
        <taxon>Eubrachyura</taxon>
        <taxon>Majoidea</taxon>
        <taxon>Majidae</taxon>
        <taxon>Chionoecetes</taxon>
    </lineage>
</organism>
<gene>
    <name evidence="7" type="primary">Xpnpep3</name>
    <name evidence="7" type="ORF">GWK47_017276</name>
</gene>
<dbReference type="InterPro" id="IPR052433">
    <property type="entry name" value="X-Pro_dipept-like"/>
</dbReference>
<reference evidence="7" key="1">
    <citation type="submission" date="2020-07" db="EMBL/GenBank/DDBJ databases">
        <title>The High-quality genome of the commercially important snow crab, Chionoecetes opilio.</title>
        <authorList>
            <person name="Jeong J.-H."/>
            <person name="Ryu S."/>
        </authorList>
    </citation>
    <scope>NUCLEOTIDE SEQUENCE</scope>
    <source>
        <strain evidence="7">MADBK_172401_WGS</strain>
        <tissue evidence="7">Digestive gland</tissue>
    </source>
</reference>
<evidence type="ECO:0000313" key="7">
    <source>
        <dbReference type="EMBL" id="KAG0712965.1"/>
    </source>
</evidence>
<dbReference type="InterPro" id="IPR000994">
    <property type="entry name" value="Pept_M24"/>
</dbReference>
<dbReference type="Proteomes" id="UP000770661">
    <property type="component" value="Unassembled WGS sequence"/>
</dbReference>
<keyword evidence="7" id="KW-0031">Aminopeptidase</keyword>
<dbReference type="GO" id="GO:0005739">
    <property type="term" value="C:mitochondrion"/>
    <property type="evidence" value="ECO:0007669"/>
    <property type="project" value="TreeGrafter"/>
</dbReference>
<evidence type="ECO:0000259" key="6">
    <source>
        <dbReference type="Pfam" id="PF00557"/>
    </source>
</evidence>
<dbReference type="GO" id="GO:0004177">
    <property type="term" value="F:aminopeptidase activity"/>
    <property type="evidence" value="ECO:0007669"/>
    <property type="project" value="UniProtKB-KW"/>
</dbReference>
<dbReference type="GO" id="GO:0046872">
    <property type="term" value="F:metal ion binding"/>
    <property type="evidence" value="ECO:0007669"/>
    <property type="project" value="UniProtKB-KW"/>
</dbReference>
<name>A0A8J5CJ67_CHIOP</name>
<comment type="similarity">
    <text evidence="2">Belongs to the peptidase M24B family.</text>
</comment>
<evidence type="ECO:0000256" key="5">
    <source>
        <dbReference type="ARBA" id="ARBA00023211"/>
    </source>
</evidence>
<dbReference type="OrthoDB" id="10261904at2759"/>
<evidence type="ECO:0000256" key="4">
    <source>
        <dbReference type="ARBA" id="ARBA00022801"/>
    </source>
</evidence>
<comment type="cofactor">
    <cofactor evidence="1">
        <name>Mn(2+)</name>
        <dbReference type="ChEBI" id="CHEBI:29035"/>
    </cofactor>
</comment>
<dbReference type="GO" id="GO:0006508">
    <property type="term" value="P:proteolysis"/>
    <property type="evidence" value="ECO:0007669"/>
    <property type="project" value="TreeGrafter"/>
</dbReference>
<dbReference type="PANTHER" id="PTHR43226">
    <property type="entry name" value="XAA-PRO AMINOPEPTIDASE 3"/>
    <property type="match status" value="1"/>
</dbReference>
<dbReference type="PANTHER" id="PTHR43226:SF4">
    <property type="entry name" value="XAA-PRO AMINOPEPTIDASE 3"/>
    <property type="match status" value="1"/>
</dbReference>
<feature type="domain" description="Peptidase M24" evidence="6">
    <location>
        <begin position="1"/>
        <end position="158"/>
    </location>
</feature>
<evidence type="ECO:0000256" key="1">
    <source>
        <dbReference type="ARBA" id="ARBA00001936"/>
    </source>
</evidence>
<keyword evidence="7" id="KW-0645">Protease</keyword>
<dbReference type="InterPro" id="IPR036005">
    <property type="entry name" value="Creatinase/aminopeptidase-like"/>
</dbReference>
<protein>
    <submittedName>
        <fullName evidence="7">Xaa-Pro aminopeptidase 3</fullName>
    </submittedName>
</protein>
<comment type="caution">
    <text evidence="7">The sequence shown here is derived from an EMBL/GenBank/DDBJ whole genome shotgun (WGS) entry which is preliminary data.</text>
</comment>
<dbReference type="Gene3D" id="3.90.230.10">
    <property type="entry name" value="Creatinase/methionine aminopeptidase superfamily"/>
    <property type="match status" value="1"/>
</dbReference>
<dbReference type="AlphaFoldDB" id="A0A8J5CJ67"/>
<proteinExistence type="inferred from homology"/>
<evidence type="ECO:0000256" key="3">
    <source>
        <dbReference type="ARBA" id="ARBA00022723"/>
    </source>
</evidence>
<keyword evidence="4" id="KW-0378">Hydrolase</keyword>
<accession>A0A8J5CJ67</accession>
<evidence type="ECO:0000256" key="2">
    <source>
        <dbReference type="ARBA" id="ARBA00008766"/>
    </source>
</evidence>
<keyword evidence="5" id="KW-0464">Manganese</keyword>